<dbReference type="EMBL" id="JAAIIJ010000021">
    <property type="protein sequence ID" value="NMN02474.1"/>
    <property type="molecule type" value="Genomic_DNA"/>
</dbReference>
<feature type="transmembrane region" description="Helical" evidence="1">
    <location>
        <begin position="185"/>
        <end position="209"/>
    </location>
</feature>
<keyword evidence="3" id="KW-1185">Reference proteome</keyword>
<keyword evidence="1" id="KW-0812">Transmembrane</keyword>
<keyword evidence="1" id="KW-0472">Membrane</keyword>
<protein>
    <recommendedName>
        <fullName evidence="4">Polysaccharide chain length determinant N-terminal domain-containing protein</fullName>
    </recommendedName>
</protein>
<evidence type="ECO:0000313" key="2">
    <source>
        <dbReference type="EMBL" id="NMN02474.1"/>
    </source>
</evidence>
<feature type="transmembrane region" description="Helical" evidence="1">
    <location>
        <begin position="31"/>
        <end position="49"/>
    </location>
</feature>
<proteinExistence type="predicted"/>
<name>A0ABX1T0Z0_9BIFI</name>
<reference evidence="2 3" key="1">
    <citation type="submission" date="2020-02" db="EMBL/GenBank/DDBJ databases">
        <title>Characterization of phylogenetic diversity of novel bifidobacterial species isolated in Czech ZOOs.</title>
        <authorList>
            <person name="Lugli G.A."/>
            <person name="Vera N.B."/>
            <person name="Ventura M."/>
        </authorList>
    </citation>
    <scope>NUCLEOTIDE SEQUENCE [LARGE SCALE GENOMIC DNA]</scope>
    <source>
        <strain evidence="2 3">DSM 109963</strain>
    </source>
</reference>
<evidence type="ECO:0000313" key="3">
    <source>
        <dbReference type="Proteomes" id="UP000553756"/>
    </source>
</evidence>
<evidence type="ECO:0000256" key="1">
    <source>
        <dbReference type="SAM" id="Phobius"/>
    </source>
</evidence>
<accession>A0ABX1T0Z0</accession>
<comment type="caution">
    <text evidence="2">The sequence shown here is derived from an EMBL/GenBank/DDBJ whole genome shotgun (WGS) entry which is preliminary data.</text>
</comment>
<organism evidence="2 3">
    <name type="scientific">Bifidobacterium panos</name>
    <dbReference type="NCBI Taxonomy" id="2675321"/>
    <lineage>
        <taxon>Bacteria</taxon>
        <taxon>Bacillati</taxon>
        <taxon>Actinomycetota</taxon>
        <taxon>Actinomycetes</taxon>
        <taxon>Bifidobacteriales</taxon>
        <taxon>Bifidobacteriaceae</taxon>
        <taxon>Bifidobacterium</taxon>
    </lineage>
</organism>
<dbReference type="RefSeq" id="WP_172145968.1">
    <property type="nucleotide sequence ID" value="NZ_JAAIIJ010000021.1"/>
</dbReference>
<sequence>MTETKDQQPIADEDAAFDVAFLQETVLQHKLIWIVVLISIFGALFGYAINSPTSYCAKTVLDVENGKATWKETSDQLRHYAFNSISDNSLQETRETLEKTQGITIEQDALRESLSLRAQTPTQQLEIKACTVDSHESTAIAIAFSKVLIKQSEASANAAESNKIILSGGDSSEISSRSPSKWVEVLLVVPIASGLFVGMVICVVALKVLSRRWKACRNRKVGQ</sequence>
<keyword evidence="1" id="KW-1133">Transmembrane helix</keyword>
<gene>
    <name evidence="2" type="ORF">G1C94_1096</name>
</gene>
<dbReference type="Proteomes" id="UP000553756">
    <property type="component" value="Unassembled WGS sequence"/>
</dbReference>
<evidence type="ECO:0008006" key="4">
    <source>
        <dbReference type="Google" id="ProtNLM"/>
    </source>
</evidence>